<proteinExistence type="predicted"/>
<keyword evidence="1" id="KW-1185">Reference proteome</keyword>
<dbReference type="GeneID" id="102809284"/>
<accession>A0ABM0M041</accession>
<evidence type="ECO:0000313" key="2">
    <source>
        <dbReference type="RefSeq" id="XP_006813382.1"/>
    </source>
</evidence>
<name>A0ABM0M041_SACKO</name>
<dbReference type="RefSeq" id="XP_006813382.1">
    <property type="nucleotide sequence ID" value="XM_006813319.1"/>
</dbReference>
<dbReference type="Proteomes" id="UP000694865">
    <property type="component" value="Unplaced"/>
</dbReference>
<reference evidence="2" key="1">
    <citation type="submission" date="2025-08" db="UniProtKB">
        <authorList>
            <consortium name="RefSeq"/>
        </authorList>
    </citation>
    <scope>IDENTIFICATION</scope>
    <source>
        <tissue evidence="2">Testes</tissue>
    </source>
</reference>
<protein>
    <submittedName>
        <fullName evidence="2">Uncharacterized protein LOC102809284</fullName>
    </submittedName>
</protein>
<evidence type="ECO:0000313" key="1">
    <source>
        <dbReference type="Proteomes" id="UP000694865"/>
    </source>
</evidence>
<sequence>MRIKQLCAHNQSLAFDVIAGWNAEHNRQIREKIMDQLRLKFDDKYSENEYQFAIRRAYENKRIHAREGQNPALKNKNKMAKHLNTLRWQTMQRRMSLRE</sequence>
<organism evidence="1 2">
    <name type="scientific">Saccoglossus kowalevskii</name>
    <name type="common">Acorn worm</name>
    <dbReference type="NCBI Taxonomy" id="10224"/>
    <lineage>
        <taxon>Eukaryota</taxon>
        <taxon>Metazoa</taxon>
        <taxon>Hemichordata</taxon>
        <taxon>Enteropneusta</taxon>
        <taxon>Harrimaniidae</taxon>
        <taxon>Saccoglossus</taxon>
    </lineage>
</organism>
<gene>
    <name evidence="2" type="primary">LOC102809284</name>
</gene>